<sequence length="115" mass="12999">MDGRLDALVLKLQHPLAKIRSRALHSLLFKLRERLVRWQELEPLQNSLIPALLACLEPPLELETLHVLELLVQSQSEVFLASLQHSGAAEKLQRAANCNPELQSSYEKVLRCSSP</sequence>
<proteinExistence type="predicted"/>
<name>A0AAD9LG09_9STRA</name>
<evidence type="ECO:0000313" key="2">
    <source>
        <dbReference type="Proteomes" id="UP001259832"/>
    </source>
</evidence>
<organism evidence="1 2">
    <name type="scientific">Phytophthora citrophthora</name>
    <dbReference type="NCBI Taxonomy" id="4793"/>
    <lineage>
        <taxon>Eukaryota</taxon>
        <taxon>Sar</taxon>
        <taxon>Stramenopiles</taxon>
        <taxon>Oomycota</taxon>
        <taxon>Peronosporomycetes</taxon>
        <taxon>Peronosporales</taxon>
        <taxon>Peronosporaceae</taxon>
        <taxon>Phytophthora</taxon>
    </lineage>
</organism>
<accession>A0AAD9LG09</accession>
<protein>
    <submittedName>
        <fullName evidence="1">Uncharacterized protein</fullName>
    </submittedName>
</protein>
<gene>
    <name evidence="1" type="ORF">P3T76_010841</name>
</gene>
<evidence type="ECO:0000313" key="1">
    <source>
        <dbReference type="EMBL" id="KAK1935075.1"/>
    </source>
</evidence>
<reference evidence="1" key="1">
    <citation type="submission" date="2023-08" db="EMBL/GenBank/DDBJ databases">
        <title>Reference Genome Resource for the Citrus Pathogen Phytophthora citrophthora.</title>
        <authorList>
            <person name="Moller H."/>
            <person name="Coetzee B."/>
            <person name="Rose L.J."/>
            <person name="Van Niekerk J.M."/>
        </authorList>
    </citation>
    <scope>NUCLEOTIDE SEQUENCE</scope>
    <source>
        <strain evidence="1">STE-U-9442</strain>
    </source>
</reference>
<dbReference type="AlphaFoldDB" id="A0AAD9LG09"/>
<comment type="caution">
    <text evidence="1">The sequence shown here is derived from an EMBL/GenBank/DDBJ whole genome shotgun (WGS) entry which is preliminary data.</text>
</comment>
<dbReference type="EMBL" id="JASMQC010000024">
    <property type="protein sequence ID" value="KAK1935075.1"/>
    <property type="molecule type" value="Genomic_DNA"/>
</dbReference>
<dbReference type="Proteomes" id="UP001259832">
    <property type="component" value="Unassembled WGS sequence"/>
</dbReference>
<keyword evidence="2" id="KW-1185">Reference proteome</keyword>